<dbReference type="Pfam" id="PF20240">
    <property type="entry name" value="DUF6597"/>
    <property type="match status" value="1"/>
</dbReference>
<name>A0ABU1E9S9_9FLAO</name>
<reference evidence="2 3" key="1">
    <citation type="submission" date="2023-08" db="EMBL/GenBank/DDBJ databases">
        <authorList>
            <person name="Maltman C."/>
        </authorList>
    </citation>
    <scope>NUCLEOTIDE SEQUENCE [LARGE SCALE GENOMIC DNA]</scope>
    <source>
        <strain evidence="2 3">ES2</strain>
    </source>
</reference>
<feature type="domain" description="HTH araC/xylS-type" evidence="1">
    <location>
        <begin position="165"/>
        <end position="260"/>
    </location>
</feature>
<dbReference type="Gene3D" id="1.10.10.60">
    <property type="entry name" value="Homeodomain-like"/>
    <property type="match status" value="1"/>
</dbReference>
<comment type="caution">
    <text evidence="2">The sequence shown here is derived from an EMBL/GenBank/DDBJ whole genome shotgun (WGS) entry which is preliminary data.</text>
</comment>
<dbReference type="Proteomes" id="UP001260959">
    <property type="component" value="Unassembled WGS sequence"/>
</dbReference>
<dbReference type="SMART" id="SM00342">
    <property type="entry name" value="HTH_ARAC"/>
    <property type="match status" value="1"/>
</dbReference>
<keyword evidence="3" id="KW-1185">Reference proteome</keyword>
<evidence type="ECO:0000259" key="1">
    <source>
        <dbReference type="PROSITE" id="PS01124"/>
    </source>
</evidence>
<protein>
    <submittedName>
        <fullName evidence="2">AraC family transcriptional regulator</fullName>
    </submittedName>
</protein>
<dbReference type="InterPro" id="IPR018060">
    <property type="entry name" value="HTH_AraC"/>
</dbReference>
<evidence type="ECO:0000313" key="3">
    <source>
        <dbReference type="Proteomes" id="UP001260959"/>
    </source>
</evidence>
<dbReference type="EMBL" id="JAVIXS010000020">
    <property type="protein sequence ID" value="MDR4954575.1"/>
    <property type="molecule type" value="Genomic_DNA"/>
</dbReference>
<sequence>MDFAVYHKFCNFLHQKQSAQLIIMDNDFTYTFIEPDKELADFVENLGTFQNLSDEAKEVVIIPDGRIDLFFSQSASEPFHITLLGLETYPEQRYIDPHTTAFIVSFKPLAVEYILNTSIADLLNIGKELSPDFWNFKSDDLKDFNHCCTKATQKIQALLPQKADERKIKLFELVYASKGEMSVQELSEKTGWSSRQINRYFTKQLGLSLKAYSTILRFRASLEHIAQGRLFPELNYTDQNHFIKEVKKFSGVAPKELSKNKNDRFVLLSVLKGK</sequence>
<dbReference type="InterPro" id="IPR046532">
    <property type="entry name" value="DUF6597"/>
</dbReference>
<organism evidence="2 3">
    <name type="scientific">Chryseobacterium metallicongregator</name>
    <dbReference type="NCBI Taxonomy" id="3073042"/>
    <lineage>
        <taxon>Bacteria</taxon>
        <taxon>Pseudomonadati</taxon>
        <taxon>Bacteroidota</taxon>
        <taxon>Flavobacteriia</taxon>
        <taxon>Flavobacteriales</taxon>
        <taxon>Weeksellaceae</taxon>
        <taxon>Chryseobacterium group</taxon>
        <taxon>Chryseobacterium</taxon>
    </lineage>
</organism>
<gene>
    <name evidence="2" type="ORF">REB14_20520</name>
</gene>
<accession>A0ABU1E9S9</accession>
<dbReference type="RefSeq" id="WP_309523145.1">
    <property type="nucleotide sequence ID" value="NZ_JAVIXS010000020.1"/>
</dbReference>
<proteinExistence type="predicted"/>
<evidence type="ECO:0000313" key="2">
    <source>
        <dbReference type="EMBL" id="MDR4954575.1"/>
    </source>
</evidence>
<dbReference type="PROSITE" id="PS01124">
    <property type="entry name" value="HTH_ARAC_FAMILY_2"/>
    <property type="match status" value="1"/>
</dbReference>